<dbReference type="Proteomes" id="UP000230161">
    <property type="component" value="Unassembled WGS sequence"/>
</dbReference>
<dbReference type="OrthoDB" id="4794509at2"/>
<dbReference type="InterPro" id="IPR025241">
    <property type="entry name" value="DUF4190"/>
</dbReference>
<feature type="compositionally biased region" description="Polar residues" evidence="1">
    <location>
        <begin position="1"/>
        <end position="16"/>
    </location>
</feature>
<proteinExistence type="predicted"/>
<keyword evidence="2" id="KW-0812">Transmembrane</keyword>
<dbReference type="Pfam" id="PF13828">
    <property type="entry name" value="DUF4190"/>
    <property type="match status" value="1"/>
</dbReference>
<dbReference type="EMBL" id="PGFB01000001">
    <property type="protein sequence ID" value="PJJ65472.1"/>
    <property type="molecule type" value="Genomic_DNA"/>
</dbReference>
<organism evidence="4 5">
    <name type="scientific">Compostimonas suwonensis</name>
    <dbReference type="NCBI Taxonomy" id="1048394"/>
    <lineage>
        <taxon>Bacteria</taxon>
        <taxon>Bacillati</taxon>
        <taxon>Actinomycetota</taxon>
        <taxon>Actinomycetes</taxon>
        <taxon>Micrococcales</taxon>
        <taxon>Microbacteriaceae</taxon>
        <taxon>Compostimonas</taxon>
    </lineage>
</organism>
<accession>A0A2M9C4N8</accession>
<feature type="transmembrane region" description="Helical" evidence="2">
    <location>
        <begin position="88"/>
        <end position="115"/>
    </location>
</feature>
<evidence type="ECO:0000313" key="5">
    <source>
        <dbReference type="Proteomes" id="UP000230161"/>
    </source>
</evidence>
<dbReference type="AlphaFoldDB" id="A0A2M9C4N8"/>
<evidence type="ECO:0000256" key="2">
    <source>
        <dbReference type="SAM" id="Phobius"/>
    </source>
</evidence>
<evidence type="ECO:0000313" key="4">
    <source>
        <dbReference type="EMBL" id="PJJ65472.1"/>
    </source>
</evidence>
<feature type="domain" description="DUF4190" evidence="3">
    <location>
        <begin position="83"/>
        <end position="142"/>
    </location>
</feature>
<evidence type="ECO:0000256" key="1">
    <source>
        <dbReference type="SAM" id="MobiDB-lite"/>
    </source>
</evidence>
<name>A0A2M9C4N8_9MICO</name>
<keyword evidence="2" id="KW-1133">Transmembrane helix</keyword>
<gene>
    <name evidence="4" type="ORF">CLV54_0505</name>
</gene>
<keyword evidence="5" id="KW-1185">Reference proteome</keyword>
<feature type="compositionally biased region" description="Low complexity" evidence="1">
    <location>
        <begin position="17"/>
        <end position="49"/>
    </location>
</feature>
<evidence type="ECO:0000259" key="3">
    <source>
        <dbReference type="Pfam" id="PF13828"/>
    </source>
</evidence>
<feature type="transmembrane region" description="Helical" evidence="2">
    <location>
        <begin position="127"/>
        <end position="154"/>
    </location>
</feature>
<protein>
    <submittedName>
        <fullName evidence="4">Uncharacterized protein DUF4190</fullName>
    </submittedName>
</protein>
<sequence>MTNTESTSTPDPQQNDSAAPAQPIAPAQPSAQPAQQYGQQPSAPVQPQYAQPYGQAPYGQAPYGQAPYVQAQFTVVQPQPKGLSITSLVLGLVSILFGFTFLLPIGAVVFGIIGVRKEPAGRGMSVTGIILGGLCLLGWIVLGGLVFAFLAAVVGSSAAYSTTY</sequence>
<dbReference type="RefSeq" id="WP_100343365.1">
    <property type="nucleotide sequence ID" value="NZ_PGFB01000001.1"/>
</dbReference>
<keyword evidence="2" id="KW-0472">Membrane</keyword>
<comment type="caution">
    <text evidence="4">The sequence shown here is derived from an EMBL/GenBank/DDBJ whole genome shotgun (WGS) entry which is preliminary data.</text>
</comment>
<feature type="region of interest" description="Disordered" evidence="1">
    <location>
        <begin position="1"/>
        <end position="49"/>
    </location>
</feature>
<reference evidence="4 5" key="1">
    <citation type="submission" date="2017-11" db="EMBL/GenBank/DDBJ databases">
        <title>Genomic Encyclopedia of Archaeal and Bacterial Type Strains, Phase II (KMG-II): From Individual Species to Whole Genera.</title>
        <authorList>
            <person name="Goeker M."/>
        </authorList>
    </citation>
    <scope>NUCLEOTIDE SEQUENCE [LARGE SCALE GENOMIC DNA]</scope>
    <source>
        <strain evidence="4 5">DSM 25625</strain>
    </source>
</reference>